<dbReference type="InterPro" id="IPR013783">
    <property type="entry name" value="Ig-like_fold"/>
</dbReference>
<protein>
    <submittedName>
        <fullName evidence="4">Rhamnogalacturonan lyase</fullName>
    </submittedName>
</protein>
<accession>A0A7D4UFH7</accession>
<dbReference type="PANTHER" id="PTHR43118:SF1">
    <property type="entry name" value="RHAMNOGALACTURONAN LYASE (EUROFUNG)"/>
    <property type="match status" value="1"/>
</dbReference>
<dbReference type="AlphaFoldDB" id="A0A7D4UFH7"/>
<dbReference type="InterPro" id="IPR034641">
    <property type="entry name" value="RGL11"/>
</dbReference>
<organism evidence="4 5">
    <name type="scientific">Mucilaginibacter mali</name>
    <dbReference type="NCBI Taxonomy" id="2740462"/>
    <lineage>
        <taxon>Bacteria</taxon>
        <taxon>Pseudomonadati</taxon>
        <taxon>Bacteroidota</taxon>
        <taxon>Sphingobacteriia</taxon>
        <taxon>Sphingobacteriales</taxon>
        <taxon>Sphingobacteriaceae</taxon>
        <taxon>Mucilaginibacter</taxon>
    </lineage>
</organism>
<dbReference type="EMBL" id="CP054139">
    <property type="protein sequence ID" value="QKJ32779.1"/>
    <property type="molecule type" value="Genomic_DNA"/>
</dbReference>
<name>A0A7D4UFH7_9SPHI</name>
<feature type="signal peptide" evidence="1">
    <location>
        <begin position="1"/>
        <end position="21"/>
    </location>
</feature>
<evidence type="ECO:0000256" key="1">
    <source>
        <dbReference type="SAM" id="SignalP"/>
    </source>
</evidence>
<feature type="domain" description="Rhamnogalacturonan lyase family 11 C-terminal" evidence="3">
    <location>
        <begin position="133"/>
        <end position="605"/>
    </location>
</feature>
<dbReference type="SUPFAM" id="SSF69318">
    <property type="entry name" value="Integrin alpha N-terminal domain"/>
    <property type="match status" value="1"/>
</dbReference>
<proteinExistence type="predicted"/>
<evidence type="ECO:0000259" key="3">
    <source>
        <dbReference type="Pfam" id="PF21348"/>
    </source>
</evidence>
<dbReference type="InterPro" id="IPR028994">
    <property type="entry name" value="Integrin_alpha_N"/>
</dbReference>
<dbReference type="RefSeq" id="WP_173417425.1">
    <property type="nucleotide sequence ID" value="NZ_CP054139.1"/>
</dbReference>
<dbReference type="GO" id="GO:0016829">
    <property type="term" value="F:lyase activity"/>
    <property type="evidence" value="ECO:0007669"/>
    <property type="project" value="UniProtKB-KW"/>
</dbReference>
<evidence type="ECO:0000259" key="2">
    <source>
        <dbReference type="Pfam" id="PF18370"/>
    </source>
</evidence>
<dbReference type="Pfam" id="PF21348">
    <property type="entry name" value="RGL11_C"/>
    <property type="match status" value="1"/>
</dbReference>
<dbReference type="Gene3D" id="2.60.40.10">
    <property type="entry name" value="Immunoglobulins"/>
    <property type="match status" value="1"/>
</dbReference>
<sequence>MKLKYTLLTALIILTANALMAQRMMEKLSRGIVAVRKSTDTAFVSWRMLGTEPDAIAFNLYRSADGQAPVKLNAQPITDGTNFNDTKADLSKTNTYTVKAVLNGKEQEAGKPFVLAANSPVQQYLNIHLRTPQGYQPNDVSVGDLDGDGDYELIVHMTGRGRDTPSNGVTDPPIFQAYKLDGTFLWEINLGKNIREGAHYTQFMVADLDGDGIAEFACKTADGTTDAKGKVVGDASKNWVNDRGKIGDGPEYFSVFSGKTGEVLATTDYIPSRYPTGGWGGWGGNAGNDDNLNRVDRFLACVAYLDGKLPSVVMCRGYYGRTVLAAWDFRGGKLTSRWVFDSKDGKNIFSGQGYHNLSVADVDDDGKDEIIYGSMVIDDNGKGLYSTMLRHGDALHVGDLDPDLPGLEVFGIHENETNKTGAGAALYSAKTGKIIWEGSMGEDIGRGVAENIDPTSRGAEVWWSGSGGLRNIKGDIIGPMPPSTNFLIWWEGDLTRDLLDGNHIDRYRKGRVFTAEGCTSNNGSKSTPALSADIFGDWREELILRTTDNQNLRIYTTTIPTKHRFYTLMHDPQYRNSIAWQNVAYNQPPHVGFYIGEDMKPAPKPNITTRK</sequence>
<evidence type="ECO:0000313" key="4">
    <source>
        <dbReference type="EMBL" id="QKJ32779.1"/>
    </source>
</evidence>
<keyword evidence="5" id="KW-1185">Reference proteome</keyword>
<gene>
    <name evidence="4" type="ORF">HQ865_24480</name>
</gene>
<dbReference type="InterPro" id="IPR049366">
    <property type="entry name" value="RGL11_C"/>
</dbReference>
<reference evidence="4 5" key="1">
    <citation type="submission" date="2020-05" db="EMBL/GenBank/DDBJ databases">
        <title>Mucilaginibacter mali sp. nov.</title>
        <authorList>
            <person name="Kim H.S."/>
            <person name="Lee K.C."/>
            <person name="Suh M.K."/>
            <person name="Kim J.-S."/>
            <person name="Han K.-I."/>
            <person name="Eom M.K."/>
            <person name="Shin Y.K."/>
            <person name="Lee J.-S."/>
        </authorList>
    </citation>
    <scope>NUCLEOTIDE SEQUENCE [LARGE SCALE GENOMIC DNA]</scope>
    <source>
        <strain evidence="4 5">G2-14</strain>
    </source>
</reference>
<keyword evidence="4" id="KW-0456">Lyase</keyword>
<keyword evidence="1" id="KW-0732">Signal</keyword>
<dbReference type="InterPro" id="IPR041624">
    <property type="entry name" value="RGI_lyase"/>
</dbReference>
<feature type="domain" description="Rhamnogalacturonan I lyase beta-sheet" evidence="2">
    <location>
        <begin position="23"/>
        <end position="111"/>
    </location>
</feature>
<evidence type="ECO:0000313" key="5">
    <source>
        <dbReference type="Proteomes" id="UP000505355"/>
    </source>
</evidence>
<dbReference type="Proteomes" id="UP000505355">
    <property type="component" value="Chromosome"/>
</dbReference>
<feature type="chain" id="PRO_5029009449" evidence="1">
    <location>
        <begin position="22"/>
        <end position="611"/>
    </location>
</feature>
<dbReference type="Pfam" id="PF18370">
    <property type="entry name" value="RGI_lyase"/>
    <property type="match status" value="1"/>
</dbReference>
<dbReference type="PANTHER" id="PTHR43118">
    <property type="entry name" value="RHAMNOGALACTURONAN LYASE (EUROFUNG)"/>
    <property type="match status" value="1"/>
</dbReference>
<dbReference type="CDD" id="cd10318">
    <property type="entry name" value="RGL11"/>
    <property type="match status" value="1"/>
</dbReference>
<dbReference type="KEGG" id="mmab:HQ865_24480"/>